<proteinExistence type="predicted"/>
<name>A0A450RZF9_9GAMM</name>
<keyword evidence="1" id="KW-0732">Signal</keyword>
<dbReference type="EMBL" id="CAADEY010000009">
    <property type="protein sequence ID" value="VFJ44690.1"/>
    <property type="molecule type" value="Genomic_DNA"/>
</dbReference>
<evidence type="ECO:0000313" key="3">
    <source>
        <dbReference type="EMBL" id="VFJ44835.1"/>
    </source>
</evidence>
<feature type="chain" id="PRO_5036113343" evidence="1">
    <location>
        <begin position="30"/>
        <end position="225"/>
    </location>
</feature>
<accession>A0A450RZF9</accession>
<dbReference type="EMBL" id="CAADEX010000008">
    <property type="protein sequence ID" value="VFJ44835.1"/>
    <property type="molecule type" value="Genomic_DNA"/>
</dbReference>
<evidence type="ECO:0000313" key="2">
    <source>
        <dbReference type="EMBL" id="VFJ44690.1"/>
    </source>
</evidence>
<feature type="signal peptide" evidence="1">
    <location>
        <begin position="1"/>
        <end position="29"/>
    </location>
</feature>
<dbReference type="AlphaFoldDB" id="A0A450RZF9"/>
<gene>
    <name evidence="3" type="ORF">BECKDK2373B_GA0170837_100823</name>
    <name evidence="2" type="ORF">BECKDK2373C_GA0170839_100913</name>
</gene>
<sequence length="225" mass="25708">MTIKPTTARRLPLYYLGLAFALCGGAVEARETSPALDDDIDVVLKGYEHCVQENNRLPQPLRDVDLGVNQMLDQLSGGSMRISPEHLARAWFGAFREPRYGRIVQEIQRSTISDEREWNRRLDEAQRDMDYVDGLIGIENEIALVRQLDRGVGAAEREGECGGVLAELLARVAEQRDRARSWLWSVRFHVGREKGFRISEKLKQAAEEAAERLRKSEDALRKYRQ</sequence>
<reference evidence="2" key="1">
    <citation type="submission" date="2019-02" db="EMBL/GenBank/DDBJ databases">
        <authorList>
            <person name="Gruber-Vodicka R. H."/>
            <person name="Seah K. B. B."/>
        </authorList>
    </citation>
    <scope>NUCLEOTIDE SEQUENCE</scope>
    <source>
        <strain evidence="2">BECK_DK161</strain>
        <strain evidence="3">BECK_DK47</strain>
    </source>
</reference>
<evidence type="ECO:0000256" key="1">
    <source>
        <dbReference type="SAM" id="SignalP"/>
    </source>
</evidence>
<organism evidence="2">
    <name type="scientific">Candidatus Kentrum sp. DK</name>
    <dbReference type="NCBI Taxonomy" id="2126562"/>
    <lineage>
        <taxon>Bacteria</taxon>
        <taxon>Pseudomonadati</taxon>
        <taxon>Pseudomonadota</taxon>
        <taxon>Gammaproteobacteria</taxon>
        <taxon>Candidatus Kentrum</taxon>
    </lineage>
</organism>
<protein>
    <submittedName>
        <fullName evidence="2">Uncharacterized protein</fullName>
    </submittedName>
</protein>